<evidence type="ECO:0000256" key="4">
    <source>
        <dbReference type="ARBA" id="ARBA00023295"/>
    </source>
</evidence>
<dbReference type="SMART" id="SM00633">
    <property type="entry name" value="Glyco_10"/>
    <property type="match status" value="1"/>
</dbReference>
<feature type="signal peptide" evidence="7">
    <location>
        <begin position="1"/>
        <end position="18"/>
    </location>
</feature>
<dbReference type="PRINTS" id="PR00134">
    <property type="entry name" value="GLHYDRLASE10"/>
</dbReference>
<evidence type="ECO:0000256" key="3">
    <source>
        <dbReference type="ARBA" id="ARBA00023277"/>
    </source>
</evidence>
<keyword evidence="2 6" id="KW-0378">Hydrolase</keyword>
<dbReference type="InterPro" id="IPR017853">
    <property type="entry name" value="GH"/>
</dbReference>
<keyword evidence="4 6" id="KW-0326">Glycosidase</keyword>
<evidence type="ECO:0000256" key="5">
    <source>
        <dbReference type="ARBA" id="ARBA00023326"/>
    </source>
</evidence>
<dbReference type="EC" id="3.2.1.8" evidence="6"/>
<dbReference type="PANTHER" id="PTHR31490">
    <property type="entry name" value="GLYCOSYL HYDROLASE"/>
    <property type="match status" value="1"/>
</dbReference>
<dbReference type="GO" id="GO:0031176">
    <property type="term" value="F:endo-1,4-beta-xylanase activity"/>
    <property type="evidence" value="ECO:0007669"/>
    <property type="project" value="UniProtKB-EC"/>
</dbReference>
<evidence type="ECO:0000256" key="6">
    <source>
        <dbReference type="RuleBase" id="RU361174"/>
    </source>
</evidence>
<keyword evidence="10" id="KW-1185">Reference proteome</keyword>
<name>A0A5C3L0R9_COPMA</name>
<dbReference type="InterPro" id="IPR001000">
    <property type="entry name" value="GH10_dom"/>
</dbReference>
<dbReference type="AlphaFoldDB" id="A0A5C3L0R9"/>
<keyword evidence="7" id="KW-0732">Signal</keyword>
<evidence type="ECO:0000256" key="7">
    <source>
        <dbReference type="SAM" id="SignalP"/>
    </source>
</evidence>
<evidence type="ECO:0000256" key="2">
    <source>
        <dbReference type="ARBA" id="ARBA00022801"/>
    </source>
</evidence>
<evidence type="ECO:0000256" key="1">
    <source>
        <dbReference type="ARBA" id="ARBA00007495"/>
    </source>
</evidence>
<dbReference type="PROSITE" id="PS51760">
    <property type="entry name" value="GH10_2"/>
    <property type="match status" value="1"/>
</dbReference>
<gene>
    <name evidence="9" type="ORF">FA15DRAFT_667225</name>
</gene>
<sequence length="336" mass="37325">MKGFLSLMTFALLSVAQGHGLHDKFSAHEGKLYFGSGSIDPVDLKKIGILEIVKKELGQISPVNAMVWGTIEPVRLGFNFTESDTLVEWAVASGKLIRGRTLVWHSQLPRWVHTIDQQAELIDVIEQHCFTIADRYKGKIFSWDVVSEAMNEDGSLRPSIFSRMLGDGFIRHAFWHARRADPGAKLYITDYNMDAVNLKTKAMVSLVSKINAEYGNIIDGIGTATVTGSVDDVPKALEYLSTAIGIKEVAITELAVKDVRPEDYVKVVQACLDTPLCVGITTADVADDWRRSSNLRAFDSEPALEEQALDRANGSWSLWDSKYRPRPAYHAIVDIL</sequence>
<feature type="chain" id="PRO_5022839264" description="Beta-xylanase" evidence="7">
    <location>
        <begin position="19"/>
        <end position="336"/>
    </location>
</feature>
<dbReference type="Pfam" id="PF00331">
    <property type="entry name" value="Glyco_hydro_10"/>
    <property type="match status" value="1"/>
</dbReference>
<dbReference type="GO" id="GO:0000272">
    <property type="term" value="P:polysaccharide catabolic process"/>
    <property type="evidence" value="ECO:0007669"/>
    <property type="project" value="UniProtKB-KW"/>
</dbReference>
<reference evidence="9 10" key="1">
    <citation type="journal article" date="2019" name="Nat. Ecol. Evol.">
        <title>Megaphylogeny resolves global patterns of mushroom evolution.</title>
        <authorList>
            <person name="Varga T."/>
            <person name="Krizsan K."/>
            <person name="Foldi C."/>
            <person name="Dima B."/>
            <person name="Sanchez-Garcia M."/>
            <person name="Sanchez-Ramirez S."/>
            <person name="Szollosi G.J."/>
            <person name="Szarkandi J.G."/>
            <person name="Papp V."/>
            <person name="Albert L."/>
            <person name="Andreopoulos W."/>
            <person name="Angelini C."/>
            <person name="Antonin V."/>
            <person name="Barry K.W."/>
            <person name="Bougher N.L."/>
            <person name="Buchanan P."/>
            <person name="Buyck B."/>
            <person name="Bense V."/>
            <person name="Catcheside P."/>
            <person name="Chovatia M."/>
            <person name="Cooper J."/>
            <person name="Damon W."/>
            <person name="Desjardin D."/>
            <person name="Finy P."/>
            <person name="Geml J."/>
            <person name="Haridas S."/>
            <person name="Hughes K."/>
            <person name="Justo A."/>
            <person name="Karasinski D."/>
            <person name="Kautmanova I."/>
            <person name="Kiss B."/>
            <person name="Kocsube S."/>
            <person name="Kotiranta H."/>
            <person name="LaButti K.M."/>
            <person name="Lechner B.E."/>
            <person name="Liimatainen K."/>
            <person name="Lipzen A."/>
            <person name="Lukacs Z."/>
            <person name="Mihaltcheva S."/>
            <person name="Morgado L.N."/>
            <person name="Niskanen T."/>
            <person name="Noordeloos M.E."/>
            <person name="Ohm R.A."/>
            <person name="Ortiz-Santana B."/>
            <person name="Ovrebo C."/>
            <person name="Racz N."/>
            <person name="Riley R."/>
            <person name="Savchenko A."/>
            <person name="Shiryaev A."/>
            <person name="Soop K."/>
            <person name="Spirin V."/>
            <person name="Szebenyi C."/>
            <person name="Tomsovsky M."/>
            <person name="Tulloss R.E."/>
            <person name="Uehling J."/>
            <person name="Grigoriev I.V."/>
            <person name="Vagvolgyi C."/>
            <person name="Papp T."/>
            <person name="Martin F.M."/>
            <person name="Miettinen O."/>
            <person name="Hibbett D.S."/>
            <person name="Nagy L.G."/>
        </authorList>
    </citation>
    <scope>NUCLEOTIDE SEQUENCE [LARGE SCALE GENOMIC DNA]</scope>
    <source>
        <strain evidence="9 10">CBS 121175</strain>
    </source>
</reference>
<dbReference type="EMBL" id="ML210173">
    <property type="protein sequence ID" value="TFK26544.1"/>
    <property type="molecule type" value="Genomic_DNA"/>
</dbReference>
<dbReference type="OrthoDB" id="3055998at2759"/>
<dbReference type="Gene3D" id="3.20.20.80">
    <property type="entry name" value="Glycosidases"/>
    <property type="match status" value="1"/>
</dbReference>
<keyword evidence="5 6" id="KW-0624">Polysaccharide degradation</keyword>
<protein>
    <recommendedName>
        <fullName evidence="6">Beta-xylanase</fullName>
        <ecNumber evidence="6">3.2.1.8</ecNumber>
    </recommendedName>
</protein>
<comment type="similarity">
    <text evidence="1 6">Belongs to the glycosyl hydrolase 10 (cellulase F) family.</text>
</comment>
<dbReference type="Proteomes" id="UP000307440">
    <property type="component" value="Unassembled WGS sequence"/>
</dbReference>
<dbReference type="SUPFAM" id="SSF51445">
    <property type="entry name" value="(Trans)glycosidases"/>
    <property type="match status" value="1"/>
</dbReference>
<organism evidence="9 10">
    <name type="scientific">Coprinopsis marcescibilis</name>
    <name type="common">Agaric fungus</name>
    <name type="synonym">Psathyrella marcescibilis</name>
    <dbReference type="NCBI Taxonomy" id="230819"/>
    <lineage>
        <taxon>Eukaryota</taxon>
        <taxon>Fungi</taxon>
        <taxon>Dikarya</taxon>
        <taxon>Basidiomycota</taxon>
        <taxon>Agaricomycotina</taxon>
        <taxon>Agaricomycetes</taxon>
        <taxon>Agaricomycetidae</taxon>
        <taxon>Agaricales</taxon>
        <taxon>Agaricineae</taxon>
        <taxon>Psathyrellaceae</taxon>
        <taxon>Coprinopsis</taxon>
    </lineage>
</organism>
<comment type="catalytic activity">
    <reaction evidence="6">
        <text>Endohydrolysis of (1-&gt;4)-beta-D-xylosidic linkages in xylans.</text>
        <dbReference type="EC" id="3.2.1.8"/>
    </reaction>
</comment>
<evidence type="ECO:0000313" key="10">
    <source>
        <dbReference type="Proteomes" id="UP000307440"/>
    </source>
</evidence>
<accession>A0A5C3L0R9</accession>
<keyword evidence="3 6" id="KW-0119">Carbohydrate metabolism</keyword>
<dbReference type="InterPro" id="IPR044846">
    <property type="entry name" value="GH10"/>
</dbReference>
<evidence type="ECO:0000259" key="8">
    <source>
        <dbReference type="PROSITE" id="PS51760"/>
    </source>
</evidence>
<feature type="domain" description="GH10" evidence="8">
    <location>
        <begin position="38"/>
        <end position="335"/>
    </location>
</feature>
<dbReference type="STRING" id="230819.A0A5C3L0R9"/>
<proteinExistence type="inferred from homology"/>
<evidence type="ECO:0000313" key="9">
    <source>
        <dbReference type="EMBL" id="TFK26544.1"/>
    </source>
</evidence>
<dbReference type="PANTHER" id="PTHR31490:SF76">
    <property type="entry name" value="ENDO-1,4-BETA-XYLANASE C"/>
    <property type="match status" value="1"/>
</dbReference>